<keyword evidence="6 7" id="KW-0472">Membrane</keyword>
<dbReference type="GO" id="GO:0022857">
    <property type="term" value="F:transmembrane transporter activity"/>
    <property type="evidence" value="ECO:0007669"/>
    <property type="project" value="UniProtKB-UniRule"/>
</dbReference>
<accession>A0A366WX75</accession>
<dbReference type="OrthoDB" id="6183232at2"/>
<dbReference type="InterPro" id="IPR055348">
    <property type="entry name" value="DctQ"/>
</dbReference>
<evidence type="ECO:0000256" key="4">
    <source>
        <dbReference type="ARBA" id="ARBA00022692"/>
    </source>
</evidence>
<feature type="transmembrane region" description="Helical" evidence="7">
    <location>
        <begin position="109"/>
        <end position="130"/>
    </location>
</feature>
<dbReference type="GO" id="GO:0005886">
    <property type="term" value="C:plasma membrane"/>
    <property type="evidence" value="ECO:0007669"/>
    <property type="project" value="UniProtKB-SubCell"/>
</dbReference>
<comment type="subunit">
    <text evidence="7">The complex comprises the extracytoplasmic solute receptor protein and the two transmembrane proteins.</text>
</comment>
<evidence type="ECO:0000313" key="9">
    <source>
        <dbReference type="EMBL" id="RBW53903.1"/>
    </source>
</evidence>
<keyword evidence="5 7" id="KW-1133">Transmembrane helix</keyword>
<dbReference type="RefSeq" id="WP_113823843.1">
    <property type="nucleotide sequence ID" value="NZ_QOCE01000033.1"/>
</dbReference>
<name>A0A366WX75_9RHOB</name>
<dbReference type="EMBL" id="QOCE01000033">
    <property type="protein sequence ID" value="RBW53903.1"/>
    <property type="molecule type" value="Genomic_DNA"/>
</dbReference>
<feature type="transmembrane region" description="Helical" evidence="7">
    <location>
        <begin position="150"/>
        <end position="173"/>
    </location>
</feature>
<gene>
    <name evidence="9" type="ORF">DS909_12735</name>
</gene>
<feature type="domain" description="Tripartite ATP-independent periplasmic transporters DctQ component" evidence="8">
    <location>
        <begin position="64"/>
        <end position="171"/>
    </location>
</feature>
<dbReference type="AlphaFoldDB" id="A0A366WX75"/>
<dbReference type="Proteomes" id="UP000252706">
    <property type="component" value="Unassembled WGS sequence"/>
</dbReference>
<keyword evidence="2 7" id="KW-0813">Transport</keyword>
<sequence>MHKLMMGLARTLAIVGGIVLSALILLTCVSILGRLLNGFFHGDFMESVAPGFASWAIGIGIGPVNGDFELVEAGVAFAIFCFLPLCQITAGHASVDILANSFPAVVNRFLRMVTEIVFAAVLLLIMWKLFDGMMSKRSYGETTFLLQFPIWWAYALSFVASLAAAIVGVYMAGVRIIEFLTGRVLVWDGTEASH</sequence>
<comment type="function">
    <text evidence="7">Part of the tripartite ATP-independent periplasmic (TRAP) transport system.</text>
</comment>
<comment type="subcellular location">
    <subcellularLocation>
        <location evidence="7">Cell inner membrane</location>
        <topology evidence="7">Multi-pass membrane protein</topology>
    </subcellularLocation>
    <subcellularLocation>
        <location evidence="1">Cell membrane</location>
        <topology evidence="1">Multi-pass membrane protein</topology>
    </subcellularLocation>
</comment>
<evidence type="ECO:0000313" key="10">
    <source>
        <dbReference type="Proteomes" id="UP000252706"/>
    </source>
</evidence>
<evidence type="ECO:0000256" key="1">
    <source>
        <dbReference type="ARBA" id="ARBA00004651"/>
    </source>
</evidence>
<organism evidence="9 10">
    <name type="scientific">Phaeobacter gallaeciensis</name>
    <dbReference type="NCBI Taxonomy" id="60890"/>
    <lineage>
        <taxon>Bacteria</taxon>
        <taxon>Pseudomonadati</taxon>
        <taxon>Pseudomonadota</taxon>
        <taxon>Alphaproteobacteria</taxon>
        <taxon>Rhodobacterales</taxon>
        <taxon>Roseobacteraceae</taxon>
        <taxon>Phaeobacter</taxon>
    </lineage>
</organism>
<comment type="similarity">
    <text evidence="7">Belongs to the TRAP transporter small permease family.</text>
</comment>
<evidence type="ECO:0000259" key="8">
    <source>
        <dbReference type="Pfam" id="PF04290"/>
    </source>
</evidence>
<dbReference type="Pfam" id="PF04290">
    <property type="entry name" value="DctQ"/>
    <property type="match status" value="1"/>
</dbReference>
<keyword evidence="3" id="KW-1003">Cell membrane</keyword>
<evidence type="ECO:0000256" key="2">
    <source>
        <dbReference type="ARBA" id="ARBA00022448"/>
    </source>
</evidence>
<evidence type="ECO:0000256" key="7">
    <source>
        <dbReference type="RuleBase" id="RU369079"/>
    </source>
</evidence>
<protein>
    <recommendedName>
        <fullName evidence="7">TRAP transporter small permease protein</fullName>
    </recommendedName>
</protein>
<feature type="transmembrane region" description="Helical" evidence="7">
    <location>
        <begin position="75"/>
        <end position="97"/>
    </location>
</feature>
<keyword evidence="4 7" id="KW-0812">Transmembrane</keyword>
<comment type="caution">
    <text evidence="9">The sequence shown here is derived from an EMBL/GenBank/DDBJ whole genome shotgun (WGS) entry which is preliminary data.</text>
</comment>
<keyword evidence="7" id="KW-0997">Cell inner membrane</keyword>
<proteinExistence type="inferred from homology"/>
<evidence type="ECO:0000256" key="5">
    <source>
        <dbReference type="ARBA" id="ARBA00022989"/>
    </source>
</evidence>
<evidence type="ECO:0000256" key="3">
    <source>
        <dbReference type="ARBA" id="ARBA00022475"/>
    </source>
</evidence>
<evidence type="ECO:0000256" key="6">
    <source>
        <dbReference type="ARBA" id="ARBA00023136"/>
    </source>
</evidence>
<reference evidence="9 10" key="1">
    <citation type="submission" date="2018-07" db="EMBL/GenBank/DDBJ databases">
        <title>Modular assembly of carbohydrate-degrading microbial communities in the ocean.</title>
        <authorList>
            <person name="Enke T.N."/>
            <person name="Datta M.S."/>
            <person name="Schwartzman J.A."/>
            <person name="Cermak N."/>
            <person name="Schmitz D.A."/>
            <person name="Barrere J."/>
            <person name="Cordero O.X."/>
        </authorList>
    </citation>
    <scope>NUCLEOTIDE SEQUENCE [LARGE SCALE GENOMIC DNA]</scope>
    <source>
        <strain evidence="9 10">C3M10</strain>
    </source>
</reference>
<feature type="transmembrane region" description="Helical" evidence="7">
    <location>
        <begin position="12"/>
        <end position="36"/>
    </location>
</feature>